<evidence type="ECO:0000259" key="2">
    <source>
        <dbReference type="Pfam" id="PF14111"/>
    </source>
</evidence>
<dbReference type="Proteomes" id="UP001327560">
    <property type="component" value="Chromosome 8"/>
</dbReference>
<accession>A0AAQ3KXY1</accession>
<proteinExistence type="predicted"/>
<dbReference type="InterPro" id="IPR040256">
    <property type="entry name" value="At4g02000-like"/>
</dbReference>
<dbReference type="InterPro" id="IPR025558">
    <property type="entry name" value="DUF4283"/>
</dbReference>
<reference evidence="3 4" key="1">
    <citation type="submission" date="2023-10" db="EMBL/GenBank/DDBJ databases">
        <title>Chromosome-scale genome assembly provides insights into flower coloration mechanisms of Canna indica.</title>
        <authorList>
            <person name="Li C."/>
        </authorList>
    </citation>
    <scope>NUCLEOTIDE SEQUENCE [LARGE SCALE GENOMIC DNA]</scope>
    <source>
        <tissue evidence="3">Flower</tissue>
    </source>
</reference>
<feature type="compositionally biased region" description="Polar residues" evidence="1">
    <location>
        <begin position="420"/>
        <end position="447"/>
    </location>
</feature>
<protein>
    <recommendedName>
        <fullName evidence="2">DUF4283 domain-containing protein</fullName>
    </recommendedName>
</protein>
<evidence type="ECO:0000313" key="3">
    <source>
        <dbReference type="EMBL" id="WOL16675.1"/>
    </source>
</evidence>
<dbReference type="PANTHER" id="PTHR31286">
    <property type="entry name" value="GLYCINE-RICH CELL WALL STRUCTURAL PROTEIN 1.8-LIKE"/>
    <property type="match status" value="1"/>
</dbReference>
<dbReference type="AlphaFoldDB" id="A0AAQ3KXY1"/>
<keyword evidence="4" id="KW-1185">Reference proteome</keyword>
<organism evidence="3 4">
    <name type="scientific">Canna indica</name>
    <name type="common">Indian-shot</name>
    <dbReference type="NCBI Taxonomy" id="4628"/>
    <lineage>
        <taxon>Eukaryota</taxon>
        <taxon>Viridiplantae</taxon>
        <taxon>Streptophyta</taxon>
        <taxon>Embryophyta</taxon>
        <taxon>Tracheophyta</taxon>
        <taxon>Spermatophyta</taxon>
        <taxon>Magnoliopsida</taxon>
        <taxon>Liliopsida</taxon>
        <taxon>Zingiberales</taxon>
        <taxon>Cannaceae</taxon>
        <taxon>Canna</taxon>
    </lineage>
</organism>
<dbReference type="Pfam" id="PF14111">
    <property type="entry name" value="DUF4283"/>
    <property type="match status" value="1"/>
</dbReference>
<evidence type="ECO:0000256" key="1">
    <source>
        <dbReference type="SAM" id="MobiDB-lite"/>
    </source>
</evidence>
<feature type="domain" description="DUF4283" evidence="2">
    <location>
        <begin position="144"/>
        <end position="225"/>
    </location>
</feature>
<evidence type="ECO:0000313" key="4">
    <source>
        <dbReference type="Proteomes" id="UP001327560"/>
    </source>
</evidence>
<gene>
    <name evidence="3" type="ORF">Cni_G25463</name>
</gene>
<feature type="region of interest" description="Disordered" evidence="1">
    <location>
        <begin position="1"/>
        <end position="36"/>
    </location>
</feature>
<dbReference type="PANTHER" id="PTHR31286:SF99">
    <property type="entry name" value="DUF4283 DOMAIN-CONTAINING PROTEIN"/>
    <property type="match status" value="1"/>
</dbReference>
<feature type="region of interest" description="Disordered" evidence="1">
    <location>
        <begin position="411"/>
        <end position="447"/>
    </location>
</feature>
<sequence length="558" mass="61640">MSGGGDGGKRAFIPVGSLQIPSPRAKKPPDLGDSSALKPLLAADRRSFHADGKMMEKSSAKSGIPKFTPLIVHSMNSLNSIQGQGNGSSKEPRKPGSWAALFRETNSFVNLKEEAATSVNLKQIQLNSSDLVEIDEDMIDFSRSLWENSLYGKFYGKTPSIALVQAVLPKIWKVSCSMQIVDIASGYFCFKFANKDDMNRVLSGGQWFLKDQVLLLSPWKNNFQSMAEQISSIPVWIQLPGLSLEYIQRDILISIASSIGKPIKIDDITLKGQRARFARICILWDLNKSVPQGVWIKCRDGKFWRSIAFENILKLYYSCGKIGHTSSACTISKEVSVDKCKEVAEAQNGGAKSTVTDIPFSNEGSYGPWMIINRRKKFQEKRNKDSVMKVANGFDKLAELEVMNKGNSLSIDPVPVKDSSLPSVPQSTSDANVSNKSLQNPFRNKNADCSMSPKVMVDAFMTSNSISVPIKLDPERNAIALHKKLSDTLAITVSKIQESGDYYGDGLDIEMATCSQNKAGKIRKPSSQAIHESCFPSNLKQNRAKKKEVFKRPKSCRV</sequence>
<name>A0AAQ3KXY1_9LILI</name>
<dbReference type="EMBL" id="CP136897">
    <property type="protein sequence ID" value="WOL16675.1"/>
    <property type="molecule type" value="Genomic_DNA"/>
</dbReference>